<evidence type="ECO:0000313" key="4">
    <source>
        <dbReference type="EMBL" id="CAE0695028.1"/>
    </source>
</evidence>
<dbReference type="PROSITE" id="PS50004">
    <property type="entry name" value="C2"/>
    <property type="match status" value="1"/>
</dbReference>
<dbReference type="OrthoDB" id="552574at2759"/>
<name>A0A7S3ZVB7_9STRA</name>
<dbReference type="AlphaFoldDB" id="A0A7S3ZVB7"/>
<keyword evidence="1" id="KW-0175">Coiled coil</keyword>
<dbReference type="PANTHER" id="PTHR21623:SF2">
    <property type="entry name" value="COILED-COIL DOMAIN-CONTAINING PROTEIN 33"/>
    <property type="match status" value="1"/>
</dbReference>
<proteinExistence type="predicted"/>
<reference evidence="4" key="1">
    <citation type="submission" date="2021-01" db="EMBL/GenBank/DDBJ databases">
        <authorList>
            <person name="Corre E."/>
            <person name="Pelletier E."/>
            <person name="Niang G."/>
            <person name="Scheremetjew M."/>
            <person name="Finn R."/>
            <person name="Kale V."/>
            <person name="Holt S."/>
            <person name="Cochrane G."/>
            <person name="Meng A."/>
            <person name="Brown T."/>
            <person name="Cohen L."/>
        </authorList>
    </citation>
    <scope>NUCLEOTIDE SEQUENCE</scope>
    <source>
        <strain evidence="4">CCMP1756</strain>
    </source>
</reference>
<feature type="coiled-coil region" evidence="1">
    <location>
        <begin position="594"/>
        <end position="638"/>
    </location>
</feature>
<dbReference type="SUPFAM" id="SSF49562">
    <property type="entry name" value="C2 domain (Calcium/lipid-binding domain, CaLB)"/>
    <property type="match status" value="1"/>
</dbReference>
<dbReference type="GO" id="GO:0005777">
    <property type="term" value="C:peroxisome"/>
    <property type="evidence" value="ECO:0007669"/>
    <property type="project" value="TreeGrafter"/>
</dbReference>
<dbReference type="Pfam" id="PF00168">
    <property type="entry name" value="C2"/>
    <property type="match status" value="1"/>
</dbReference>
<dbReference type="EMBL" id="HBIW01012192">
    <property type="protein sequence ID" value="CAE0695028.1"/>
    <property type="molecule type" value="Transcribed_RNA"/>
</dbReference>
<evidence type="ECO:0000313" key="5">
    <source>
        <dbReference type="EMBL" id="CAH0367775.1"/>
    </source>
</evidence>
<gene>
    <name evidence="4" type="ORF">PCAL00307_LOCUS10464</name>
    <name evidence="5" type="ORF">PECAL_2P08140</name>
</gene>
<feature type="compositionally biased region" description="Low complexity" evidence="2">
    <location>
        <begin position="445"/>
        <end position="463"/>
    </location>
</feature>
<keyword evidence="6" id="KW-1185">Reference proteome</keyword>
<sequence>MMSNLEFRLSDMEFMQPCQYYLSLQLDENKKRLRTKVSAETKNPVFEEAFCTTDFEEDFAIIGADSIERTLTLDVFVVLTKQDATSAHELLGSVTVPLPRFEPSDTLQSETRSLSFTRLEKKSNTQIDVGRFKLEIAEVKKPVQKPRTPALSMQSEATELSEINAVTPERPASDVVRLVVHARSATLGDAVDAELRLRCSTGSGAAETAAQVCSAACTVVWNELLVLEAPRDAELNISVLGDGERSSSIDVNQLKPFKSYTLDLPLEGPGGWAAHVTVAAHDDAANVVYLLKPVLDLGPTKAPTGTAIAVAQLVQRHALSKLSEERRQAPPLFPVTLRPPAEDYAGDDDIICRRPTLYTEVAGGRAVWDDRSVVFTGDGECLLVDFYAGDGERGDLTPAHVGFCVLDVPSSPTGDAGVPSTVAVHHRSGSQIGTCAARVRVEARSQPPATARTSATARSQTPSLLSRGLTPGPQLAATTEWEAATPRVQRASHGDDDGDPRVRRLADDLAAKQLAVQRLMMELEGRGDALRACGAEMAALRRRADAAEKAKETLEAKVAEEEAKRTSDRRTFETLVAERSRGRSIDMSDPMAQLRAAASLCAQLKRDNAELTEASKGATSASTKLKDLQAEHAHLRRAHTQQAAYVQSLQDDRAKADAYRTTIGVQERVIAKLEDLVSNALRELAAGRKAELAESVARADPSAHGEAVRLSAALQHRDQRIAMLEGQLHEQATKDARELAEARLKIFELEMERAGAPPEQRPSGFSGVVEEALRASRREAAADRRETNRLKFRSAANAVHAARASAPVPSPGFADVVGEAYAASRLPAVDGAYA</sequence>
<dbReference type="EMBL" id="CAKKNE010000002">
    <property type="protein sequence ID" value="CAH0367775.1"/>
    <property type="molecule type" value="Genomic_DNA"/>
</dbReference>
<accession>A0A7S3ZVB7</accession>
<dbReference type="Proteomes" id="UP000789595">
    <property type="component" value="Unassembled WGS sequence"/>
</dbReference>
<dbReference type="Gene3D" id="2.60.40.150">
    <property type="entry name" value="C2 domain"/>
    <property type="match status" value="1"/>
</dbReference>
<evidence type="ECO:0000256" key="2">
    <source>
        <dbReference type="SAM" id="MobiDB-lite"/>
    </source>
</evidence>
<dbReference type="PANTHER" id="PTHR21623">
    <property type="entry name" value="SPERIOLIN-BINDING FACTOR"/>
    <property type="match status" value="1"/>
</dbReference>
<feature type="region of interest" description="Disordered" evidence="2">
    <location>
        <begin position="443"/>
        <end position="500"/>
    </location>
</feature>
<feature type="coiled-coil region" evidence="1">
    <location>
        <begin position="530"/>
        <end position="569"/>
    </location>
</feature>
<feature type="domain" description="C2" evidence="3">
    <location>
        <begin position="1"/>
        <end position="112"/>
    </location>
</feature>
<evidence type="ECO:0000313" key="6">
    <source>
        <dbReference type="Proteomes" id="UP000789595"/>
    </source>
</evidence>
<evidence type="ECO:0000256" key="1">
    <source>
        <dbReference type="SAM" id="Coils"/>
    </source>
</evidence>
<organism evidence="4">
    <name type="scientific">Pelagomonas calceolata</name>
    <dbReference type="NCBI Taxonomy" id="35677"/>
    <lineage>
        <taxon>Eukaryota</taxon>
        <taxon>Sar</taxon>
        <taxon>Stramenopiles</taxon>
        <taxon>Ochrophyta</taxon>
        <taxon>Pelagophyceae</taxon>
        <taxon>Pelagomonadales</taxon>
        <taxon>Pelagomonadaceae</taxon>
        <taxon>Pelagomonas</taxon>
    </lineage>
</organism>
<dbReference type="InterPro" id="IPR000008">
    <property type="entry name" value="C2_dom"/>
</dbReference>
<protein>
    <recommendedName>
        <fullName evidence="3">C2 domain-containing protein</fullName>
    </recommendedName>
</protein>
<dbReference type="InterPro" id="IPR039889">
    <property type="entry name" value="CCD33"/>
</dbReference>
<reference evidence="5" key="2">
    <citation type="submission" date="2021-11" db="EMBL/GenBank/DDBJ databases">
        <authorList>
            <consortium name="Genoscope - CEA"/>
            <person name="William W."/>
        </authorList>
    </citation>
    <scope>NUCLEOTIDE SEQUENCE</scope>
</reference>
<evidence type="ECO:0000259" key="3">
    <source>
        <dbReference type="PROSITE" id="PS50004"/>
    </source>
</evidence>
<dbReference type="InterPro" id="IPR035892">
    <property type="entry name" value="C2_domain_sf"/>
</dbReference>